<dbReference type="RefSeq" id="WP_012636346.1">
    <property type="nucleotide sequence ID" value="NC_011899.1"/>
</dbReference>
<dbReference type="EMBL" id="CP001098">
    <property type="protein sequence ID" value="ACL70163.1"/>
    <property type="molecule type" value="Genomic_DNA"/>
</dbReference>
<dbReference type="AlphaFoldDB" id="B8CXZ4"/>
<dbReference type="Pfam" id="PF10105">
    <property type="entry name" value="DUF2344"/>
    <property type="match status" value="1"/>
</dbReference>
<dbReference type="STRING" id="373903.Hore_14140"/>
<reference evidence="2 3" key="1">
    <citation type="journal article" date="2009" name="PLoS ONE">
        <title>Genome analysis of the anaerobic thermohalophilic bacterium Halothermothrix orenii.</title>
        <authorList>
            <person name="Mavromatis K."/>
            <person name="Ivanova N."/>
            <person name="Anderson I."/>
            <person name="Lykidis A."/>
            <person name="Hooper S.D."/>
            <person name="Sun H."/>
            <person name="Kunin V."/>
            <person name="Lapidus A."/>
            <person name="Hugenholtz P."/>
            <person name="Patel B."/>
            <person name="Kyrpides N.C."/>
        </authorList>
    </citation>
    <scope>NUCLEOTIDE SEQUENCE [LARGE SCALE GENOMIC DNA]</scope>
    <source>
        <strain evidence="3">H 168 / OCM 544 / DSM 9562</strain>
    </source>
</reference>
<evidence type="ECO:0000313" key="2">
    <source>
        <dbReference type="EMBL" id="ACL70163.1"/>
    </source>
</evidence>
<sequence length="232" mass="26902">MKIRAKFKKFGSLKYISHLELMNTLQRAFRRAKLPLAYSRGYNPHPRLSMGMALSVGLTGLGEYFDVELEQEIEPGLFIKRANKCLPHGLEILRARKIPDRLKSLMAQVDTAMYRVEMDFDGKIDGRSIIKDFLSRQEIRIIRKRRKKKDKEINIRPLIKGIEIEEDNIWLFTVSTGSRGNLRIEELIRALVENYNNVNEVPLTKITRIGLYVTKNGNLYELIDDHVVEADS</sequence>
<proteinExistence type="predicted"/>
<dbReference type="Proteomes" id="UP000000719">
    <property type="component" value="Chromosome"/>
</dbReference>
<name>B8CXZ4_HALOH</name>
<protein>
    <submittedName>
        <fullName evidence="2">Uncharacterized protein conserved in bacteria</fullName>
    </submittedName>
</protein>
<gene>
    <name evidence="2" type="ordered locus">Hore_14140</name>
</gene>
<dbReference type="KEGG" id="hor:Hore_14140"/>
<keyword evidence="3" id="KW-1185">Reference proteome</keyword>
<organism evidence="2 3">
    <name type="scientific">Halothermothrix orenii (strain H 168 / OCM 544 / DSM 9562)</name>
    <dbReference type="NCBI Taxonomy" id="373903"/>
    <lineage>
        <taxon>Bacteria</taxon>
        <taxon>Bacillati</taxon>
        <taxon>Bacillota</taxon>
        <taxon>Clostridia</taxon>
        <taxon>Halanaerobiales</taxon>
        <taxon>Halothermotrichaceae</taxon>
        <taxon>Halothermothrix</taxon>
    </lineage>
</organism>
<dbReference type="eggNOG" id="COG5011">
    <property type="taxonomic scope" value="Bacteria"/>
</dbReference>
<dbReference type="HOGENOM" id="CLU_083579_0_1_9"/>
<evidence type="ECO:0000259" key="1">
    <source>
        <dbReference type="Pfam" id="PF10105"/>
    </source>
</evidence>
<dbReference type="InterPro" id="IPR018768">
    <property type="entry name" value="DUF2344"/>
</dbReference>
<feature type="domain" description="DUF2344" evidence="1">
    <location>
        <begin position="2"/>
        <end position="183"/>
    </location>
</feature>
<accession>B8CXZ4</accession>
<dbReference type="NCBIfam" id="TIGR03936">
    <property type="entry name" value="sam_1_link_chp"/>
    <property type="match status" value="1"/>
</dbReference>
<evidence type="ECO:0000313" key="3">
    <source>
        <dbReference type="Proteomes" id="UP000000719"/>
    </source>
</evidence>